<dbReference type="HOGENOM" id="CLU_2154324_0_0_7"/>
<comment type="caution">
    <text evidence="1">The sequence shown here is derived from an EMBL/GenBank/DDBJ whole genome shotgun (WGS) entry which is preliminary data.</text>
</comment>
<dbReference type="EMBL" id="AZHX01000540">
    <property type="protein sequence ID" value="ETX07049.1"/>
    <property type="molecule type" value="Genomic_DNA"/>
</dbReference>
<evidence type="ECO:0000313" key="2">
    <source>
        <dbReference type="Proteomes" id="UP000019140"/>
    </source>
</evidence>
<name>W4M9I9_9BACT</name>
<evidence type="ECO:0008006" key="3">
    <source>
        <dbReference type="Google" id="ProtNLM"/>
    </source>
</evidence>
<accession>W4M9I9</accession>
<gene>
    <name evidence="1" type="ORF">ETSY2_13480</name>
</gene>
<protein>
    <recommendedName>
        <fullName evidence="3">Cytochrome c domain-containing protein</fullName>
    </recommendedName>
</protein>
<dbReference type="AlphaFoldDB" id="W4M9I9"/>
<sequence>MSDQQPPAPVYWPRVKAILDGIMARWKERWGREPYPGIHEYYWETPQQLAEAVLSGHRAIEPGVPARETHLVRSLARGVGAFGKMPLQGPFLSRPEIDEIVAWIDAGMPEGPPPE</sequence>
<proteinExistence type="predicted"/>
<reference evidence="1 2" key="1">
    <citation type="journal article" date="2014" name="Nature">
        <title>An environmental bacterial taxon with a large and distinct metabolic repertoire.</title>
        <authorList>
            <person name="Wilson M.C."/>
            <person name="Mori T."/>
            <person name="Ruckert C."/>
            <person name="Uria A.R."/>
            <person name="Helf M.J."/>
            <person name="Takada K."/>
            <person name="Gernert C."/>
            <person name="Steffens U.A."/>
            <person name="Heycke N."/>
            <person name="Schmitt S."/>
            <person name="Rinke C."/>
            <person name="Helfrich E.J."/>
            <person name="Brachmann A.O."/>
            <person name="Gurgui C."/>
            <person name="Wakimoto T."/>
            <person name="Kracht M."/>
            <person name="Crusemann M."/>
            <person name="Hentschel U."/>
            <person name="Abe I."/>
            <person name="Matsunaga S."/>
            <person name="Kalinowski J."/>
            <person name="Takeyama H."/>
            <person name="Piel J."/>
        </authorList>
    </citation>
    <scope>NUCLEOTIDE SEQUENCE [LARGE SCALE GENOMIC DNA]</scope>
    <source>
        <strain evidence="2">TSY2</strain>
    </source>
</reference>
<keyword evidence="2" id="KW-1185">Reference proteome</keyword>
<evidence type="ECO:0000313" key="1">
    <source>
        <dbReference type="EMBL" id="ETX07049.1"/>
    </source>
</evidence>
<dbReference type="Proteomes" id="UP000019140">
    <property type="component" value="Unassembled WGS sequence"/>
</dbReference>
<organism evidence="1 2">
    <name type="scientific">Candidatus Entotheonella gemina</name>
    <dbReference type="NCBI Taxonomy" id="1429439"/>
    <lineage>
        <taxon>Bacteria</taxon>
        <taxon>Pseudomonadati</taxon>
        <taxon>Nitrospinota/Tectimicrobiota group</taxon>
        <taxon>Candidatus Tectimicrobiota</taxon>
        <taxon>Candidatus Entotheonellia</taxon>
        <taxon>Candidatus Entotheonellales</taxon>
        <taxon>Candidatus Entotheonellaceae</taxon>
        <taxon>Candidatus Entotheonella</taxon>
    </lineage>
</organism>